<dbReference type="Proteomes" id="UP001153069">
    <property type="component" value="Unassembled WGS sequence"/>
</dbReference>
<feature type="compositionally biased region" description="Low complexity" evidence="1">
    <location>
        <begin position="15"/>
        <end position="25"/>
    </location>
</feature>
<dbReference type="AlphaFoldDB" id="A0A9N8E7L9"/>
<keyword evidence="4" id="KW-1185">Reference proteome</keyword>
<reference evidence="2" key="1">
    <citation type="submission" date="2020-06" db="EMBL/GenBank/DDBJ databases">
        <authorList>
            <consortium name="Plant Systems Biology data submission"/>
        </authorList>
    </citation>
    <scope>NUCLEOTIDE SEQUENCE</scope>
    <source>
        <strain evidence="2">D6</strain>
    </source>
</reference>
<feature type="compositionally biased region" description="Polar residues" evidence="1">
    <location>
        <begin position="95"/>
        <end position="106"/>
    </location>
</feature>
<feature type="region of interest" description="Disordered" evidence="1">
    <location>
        <begin position="1"/>
        <end position="47"/>
    </location>
</feature>
<organism evidence="2 4">
    <name type="scientific">Seminavis robusta</name>
    <dbReference type="NCBI Taxonomy" id="568900"/>
    <lineage>
        <taxon>Eukaryota</taxon>
        <taxon>Sar</taxon>
        <taxon>Stramenopiles</taxon>
        <taxon>Ochrophyta</taxon>
        <taxon>Bacillariophyta</taxon>
        <taxon>Bacillariophyceae</taxon>
        <taxon>Bacillariophycidae</taxon>
        <taxon>Naviculales</taxon>
        <taxon>Naviculaceae</taxon>
        <taxon>Seminavis</taxon>
    </lineage>
</organism>
<evidence type="ECO:0000313" key="4">
    <source>
        <dbReference type="Proteomes" id="UP001153069"/>
    </source>
</evidence>
<sequence length="124" mass="13656">MGNATSLTNPTKDGATSPAPSPAQAAKKRRRSPRRTQPNAFDRIGSQDLDQIYEFVHHLKQTKEGEELLDTFVAHQAEQHPSLAGKPSEPPKTITIPSSANDSAPQKSKEQPNPKSRRRLPLEL</sequence>
<name>A0A9N8E7L9_9STRA</name>
<dbReference type="EMBL" id="CAICTM010000629">
    <property type="protein sequence ID" value="CAB9514067.1"/>
    <property type="molecule type" value="Genomic_DNA"/>
</dbReference>
<proteinExistence type="predicted"/>
<evidence type="ECO:0000313" key="2">
    <source>
        <dbReference type="EMBL" id="CAB9514066.1"/>
    </source>
</evidence>
<gene>
    <name evidence="2" type="ORF">SEMRO_630_G178290.1</name>
    <name evidence="3" type="ORF">SEMRO_630_G178300.1</name>
</gene>
<protein>
    <submittedName>
        <fullName evidence="2">Uncharacterized protein</fullName>
    </submittedName>
</protein>
<accession>A0A9N8E7L9</accession>
<comment type="caution">
    <text evidence="2">The sequence shown here is derived from an EMBL/GenBank/DDBJ whole genome shotgun (WGS) entry which is preliminary data.</text>
</comment>
<evidence type="ECO:0000313" key="3">
    <source>
        <dbReference type="EMBL" id="CAB9514067.1"/>
    </source>
</evidence>
<dbReference type="EMBL" id="CAICTM010000629">
    <property type="protein sequence ID" value="CAB9514066.1"/>
    <property type="molecule type" value="Genomic_DNA"/>
</dbReference>
<evidence type="ECO:0000256" key="1">
    <source>
        <dbReference type="SAM" id="MobiDB-lite"/>
    </source>
</evidence>
<feature type="compositionally biased region" description="Polar residues" evidence="1">
    <location>
        <begin position="1"/>
        <end position="11"/>
    </location>
</feature>
<feature type="region of interest" description="Disordered" evidence="1">
    <location>
        <begin position="76"/>
        <end position="124"/>
    </location>
</feature>
<feature type="compositionally biased region" description="Basic residues" evidence="1">
    <location>
        <begin position="115"/>
        <end position="124"/>
    </location>
</feature>